<keyword evidence="5 7" id="KW-1133">Transmembrane helix</keyword>
<feature type="transmembrane region" description="Helical" evidence="7">
    <location>
        <begin position="9"/>
        <end position="33"/>
    </location>
</feature>
<evidence type="ECO:0000256" key="6">
    <source>
        <dbReference type="ARBA" id="ARBA00023136"/>
    </source>
</evidence>
<sequence length="400" mass="44006">MSSQVKKAIFVLILSSFLVCIGMSLIFPVMPFIKNELHFSALDMGIMNSLYALAQLIGSPIIGRLSDRTGRKRVLVMGLALFFVGESLFALSNQLIVMDISRTIGGISAAMVVPTANALAADITTPKQRAKVIGWLSAAFSGGLVLGPGIGGILAKFSYKTPFWVAAGLGLLSMFAMIALMPKESELKQLMVNRPTGETAKEPSNLLQDSWKLLTGPMSLLFIMILISAFGLVSFESIYSLYVNEVHHFTMSNIALVLTLNGIISLLFQILLFDRMVMWWSEKNVIRYCFLFALIGTLWIIMAHQKWAVIVATLIVFTTFDLLRPAITTMLTKASMTDQGLVNGLNMSLTSIGNIIGPITSGALLDYNYHYPYLVVVVFMLLSFFMTFKIKNIKQPAALK</sequence>
<dbReference type="InterPro" id="IPR011701">
    <property type="entry name" value="MFS"/>
</dbReference>
<feature type="transmembrane region" description="Helical" evidence="7">
    <location>
        <begin position="132"/>
        <end position="155"/>
    </location>
</feature>
<keyword evidence="6 7" id="KW-0472">Membrane</keyword>
<evidence type="ECO:0000256" key="1">
    <source>
        <dbReference type="ARBA" id="ARBA00004651"/>
    </source>
</evidence>
<comment type="caution">
    <text evidence="9">The sequence shown here is derived from an EMBL/GenBank/DDBJ whole genome shotgun (WGS) entry which is preliminary data.</text>
</comment>
<accession>A0A0R2CSQ5</accession>
<dbReference type="InterPro" id="IPR001958">
    <property type="entry name" value="Tet-R_TetA/multi-R_MdtG-like"/>
</dbReference>
<dbReference type="InterPro" id="IPR036259">
    <property type="entry name" value="MFS_trans_sf"/>
</dbReference>
<dbReference type="PRINTS" id="PR01035">
    <property type="entry name" value="TCRTETA"/>
</dbReference>
<keyword evidence="2" id="KW-0813">Transport</keyword>
<dbReference type="Gene3D" id="1.20.1250.20">
    <property type="entry name" value="MFS general substrate transporter like domains"/>
    <property type="match status" value="1"/>
</dbReference>
<dbReference type="RefSeq" id="WP_056977648.1">
    <property type="nucleotide sequence ID" value="NZ_AYZR01000004.1"/>
</dbReference>
<dbReference type="InterPro" id="IPR020846">
    <property type="entry name" value="MFS_dom"/>
</dbReference>
<evidence type="ECO:0000259" key="8">
    <source>
        <dbReference type="PROSITE" id="PS50850"/>
    </source>
</evidence>
<feature type="transmembrane region" description="Helical" evidence="7">
    <location>
        <begin position="103"/>
        <end position="120"/>
    </location>
</feature>
<keyword evidence="4 7" id="KW-0812">Transmembrane</keyword>
<feature type="transmembrane region" description="Helical" evidence="7">
    <location>
        <begin position="307"/>
        <end position="323"/>
    </location>
</feature>
<feature type="transmembrane region" description="Helical" evidence="7">
    <location>
        <begin position="371"/>
        <end position="390"/>
    </location>
</feature>
<name>A0A0R2CSQ5_9LACO</name>
<comment type="subcellular location">
    <subcellularLocation>
        <location evidence="1">Cell membrane</location>
        <topology evidence="1">Multi-pass membrane protein</topology>
    </subcellularLocation>
</comment>
<feature type="domain" description="Major facilitator superfamily (MFS) profile" evidence="8">
    <location>
        <begin position="8"/>
        <end position="395"/>
    </location>
</feature>
<dbReference type="Proteomes" id="UP000051256">
    <property type="component" value="Unassembled WGS sequence"/>
</dbReference>
<evidence type="ECO:0000256" key="2">
    <source>
        <dbReference type="ARBA" id="ARBA00022448"/>
    </source>
</evidence>
<evidence type="ECO:0000256" key="7">
    <source>
        <dbReference type="SAM" id="Phobius"/>
    </source>
</evidence>
<evidence type="ECO:0000313" key="10">
    <source>
        <dbReference type="Proteomes" id="UP000051256"/>
    </source>
</evidence>
<evidence type="ECO:0000313" key="9">
    <source>
        <dbReference type="EMBL" id="KRM94437.1"/>
    </source>
</evidence>
<keyword evidence="3" id="KW-1003">Cell membrane</keyword>
<dbReference type="STRING" id="1423802.FC56_GL001393"/>
<organism evidence="9 10">
    <name type="scientific">Lentilactobacillus senioris DSM 24302 = JCM 17472</name>
    <dbReference type="NCBI Taxonomy" id="1423802"/>
    <lineage>
        <taxon>Bacteria</taxon>
        <taxon>Bacillati</taxon>
        <taxon>Bacillota</taxon>
        <taxon>Bacilli</taxon>
        <taxon>Lactobacillales</taxon>
        <taxon>Lactobacillaceae</taxon>
        <taxon>Lentilactobacillus</taxon>
    </lineage>
</organism>
<dbReference type="EMBL" id="AYZR01000004">
    <property type="protein sequence ID" value="KRM94437.1"/>
    <property type="molecule type" value="Genomic_DNA"/>
</dbReference>
<feature type="transmembrane region" description="Helical" evidence="7">
    <location>
        <begin position="285"/>
        <end position="301"/>
    </location>
</feature>
<dbReference type="Pfam" id="PF07690">
    <property type="entry name" value="MFS_1"/>
    <property type="match status" value="1"/>
</dbReference>
<evidence type="ECO:0000256" key="3">
    <source>
        <dbReference type="ARBA" id="ARBA00022475"/>
    </source>
</evidence>
<feature type="transmembrane region" description="Helical" evidence="7">
    <location>
        <begin position="220"/>
        <end position="242"/>
    </location>
</feature>
<evidence type="ECO:0000256" key="4">
    <source>
        <dbReference type="ARBA" id="ARBA00022692"/>
    </source>
</evidence>
<feature type="transmembrane region" description="Helical" evidence="7">
    <location>
        <begin position="45"/>
        <end position="62"/>
    </location>
</feature>
<dbReference type="PROSITE" id="PS50850">
    <property type="entry name" value="MFS"/>
    <property type="match status" value="1"/>
</dbReference>
<dbReference type="PANTHER" id="PTHR43124">
    <property type="entry name" value="PURINE EFFLUX PUMP PBUE"/>
    <property type="match status" value="1"/>
</dbReference>
<evidence type="ECO:0000256" key="5">
    <source>
        <dbReference type="ARBA" id="ARBA00022989"/>
    </source>
</evidence>
<feature type="transmembrane region" description="Helical" evidence="7">
    <location>
        <begin position="344"/>
        <end position="365"/>
    </location>
</feature>
<dbReference type="GO" id="GO:0022857">
    <property type="term" value="F:transmembrane transporter activity"/>
    <property type="evidence" value="ECO:0007669"/>
    <property type="project" value="InterPro"/>
</dbReference>
<protein>
    <submittedName>
        <fullName evidence="9">Multidrug transport protein</fullName>
    </submittedName>
</protein>
<gene>
    <name evidence="9" type="ORF">FC56_GL001393</name>
</gene>
<dbReference type="CDD" id="cd17325">
    <property type="entry name" value="MFS_MdtG_SLC18_like"/>
    <property type="match status" value="1"/>
</dbReference>
<reference evidence="9 10" key="1">
    <citation type="journal article" date="2015" name="Genome Announc.">
        <title>Expanding the biotechnology potential of lactobacilli through comparative genomics of 213 strains and associated genera.</title>
        <authorList>
            <person name="Sun Z."/>
            <person name="Harris H.M."/>
            <person name="McCann A."/>
            <person name="Guo C."/>
            <person name="Argimon S."/>
            <person name="Zhang W."/>
            <person name="Yang X."/>
            <person name="Jeffery I.B."/>
            <person name="Cooney J.C."/>
            <person name="Kagawa T.F."/>
            <person name="Liu W."/>
            <person name="Song Y."/>
            <person name="Salvetti E."/>
            <person name="Wrobel A."/>
            <person name="Rasinkangas P."/>
            <person name="Parkhill J."/>
            <person name="Rea M.C."/>
            <person name="O'Sullivan O."/>
            <person name="Ritari J."/>
            <person name="Douillard F.P."/>
            <person name="Paul Ross R."/>
            <person name="Yang R."/>
            <person name="Briner A.E."/>
            <person name="Felis G.E."/>
            <person name="de Vos W.M."/>
            <person name="Barrangou R."/>
            <person name="Klaenhammer T.R."/>
            <person name="Caufield P.W."/>
            <person name="Cui Y."/>
            <person name="Zhang H."/>
            <person name="O'Toole P.W."/>
        </authorList>
    </citation>
    <scope>NUCLEOTIDE SEQUENCE [LARGE SCALE GENOMIC DNA]</scope>
    <source>
        <strain evidence="9 10">DSM 24302</strain>
    </source>
</reference>
<feature type="transmembrane region" description="Helical" evidence="7">
    <location>
        <begin position="161"/>
        <end position="181"/>
    </location>
</feature>
<dbReference type="InterPro" id="IPR050189">
    <property type="entry name" value="MFS_Efflux_Transporters"/>
</dbReference>
<dbReference type="PANTHER" id="PTHR43124:SF3">
    <property type="entry name" value="CHLORAMPHENICOL EFFLUX PUMP RV0191"/>
    <property type="match status" value="1"/>
</dbReference>
<dbReference type="SUPFAM" id="SSF103473">
    <property type="entry name" value="MFS general substrate transporter"/>
    <property type="match status" value="1"/>
</dbReference>
<feature type="transmembrane region" description="Helical" evidence="7">
    <location>
        <begin position="74"/>
        <end position="97"/>
    </location>
</feature>
<dbReference type="AlphaFoldDB" id="A0A0R2CSQ5"/>
<dbReference type="PATRIC" id="fig|1423802.4.peg.1412"/>
<proteinExistence type="predicted"/>
<dbReference type="GO" id="GO:0005886">
    <property type="term" value="C:plasma membrane"/>
    <property type="evidence" value="ECO:0007669"/>
    <property type="project" value="UniProtKB-SubCell"/>
</dbReference>
<keyword evidence="10" id="KW-1185">Reference proteome</keyword>
<feature type="transmembrane region" description="Helical" evidence="7">
    <location>
        <begin position="254"/>
        <end position="273"/>
    </location>
</feature>